<dbReference type="SUPFAM" id="SSF53383">
    <property type="entry name" value="PLP-dependent transferases"/>
    <property type="match status" value="1"/>
</dbReference>
<dbReference type="PANTHER" id="PTHR11601:SF36">
    <property type="entry name" value="CYSTEINE DESULFURASE NIFS-RELATED"/>
    <property type="match status" value="1"/>
</dbReference>
<dbReference type="AlphaFoldDB" id="A0A366EDJ0"/>
<dbReference type="Gene3D" id="3.90.1150.10">
    <property type="entry name" value="Aspartate Aminotransferase, domain 1"/>
    <property type="match status" value="1"/>
</dbReference>
<evidence type="ECO:0000313" key="4">
    <source>
        <dbReference type="EMBL" id="RBO99564.1"/>
    </source>
</evidence>
<proteinExistence type="predicted"/>
<comment type="cofactor">
    <cofactor evidence="1">
        <name>pyridoxal 5'-phosphate</name>
        <dbReference type="ChEBI" id="CHEBI:597326"/>
    </cofactor>
</comment>
<dbReference type="InterPro" id="IPR015422">
    <property type="entry name" value="PyrdxlP-dep_Trfase_small"/>
</dbReference>
<dbReference type="EMBL" id="QNRJ01000033">
    <property type="protein sequence ID" value="RBO99564.1"/>
    <property type="molecule type" value="Genomic_DNA"/>
</dbReference>
<sequence length="381" mass="41166">MMNYFDYAATTPIDPESLHVVQSVSEEFWGNPSSLHDIGGKAQLLLTKCREKLAGMLVVPSKGIYFTSGGTEGNHLALVTIALSRQEKGKHIILGGAEHSSLHSSAAFLEQFGFTVTKIPFTSQGLIDLQKLEESISEDTTLVSTGHVNGEIGTIQPLHDIKNLLKNRNILLHSDMVQSFGKMDLTEFTSIVDSFTLSSHKIYGPKGVGALYINPSLDVSPMIPGQTHEDGFRGGTVNLPGIAGFVTAAGMCHESFSTPHFSRLRAHFLSRLEEQLSGTYTLYEGPAPAQLPHVVGLGIHGLEGQWLMLECNRRGMGISTGSACAAGSQDMSKTLTSMGVGQRAGKEFIRISFGRDTREEHVEALVETFSEIHAAHVSSLT</sequence>
<evidence type="ECO:0000313" key="5">
    <source>
        <dbReference type="Proteomes" id="UP000252118"/>
    </source>
</evidence>
<dbReference type="InterPro" id="IPR000192">
    <property type="entry name" value="Aminotrans_V_dom"/>
</dbReference>
<organism evidence="4 5">
    <name type="scientific">Rossellomorea aquimaris</name>
    <dbReference type="NCBI Taxonomy" id="189382"/>
    <lineage>
        <taxon>Bacteria</taxon>
        <taxon>Bacillati</taxon>
        <taxon>Bacillota</taxon>
        <taxon>Bacilli</taxon>
        <taxon>Bacillales</taxon>
        <taxon>Bacillaceae</taxon>
        <taxon>Rossellomorea</taxon>
    </lineage>
</organism>
<keyword evidence="2" id="KW-0663">Pyridoxal phosphate</keyword>
<gene>
    <name evidence="4" type="ORF">DET59_1332</name>
</gene>
<evidence type="ECO:0000256" key="1">
    <source>
        <dbReference type="ARBA" id="ARBA00001933"/>
    </source>
</evidence>
<dbReference type="Pfam" id="PF00266">
    <property type="entry name" value="Aminotran_5"/>
    <property type="match status" value="1"/>
</dbReference>
<name>A0A366EDJ0_9BACI</name>
<dbReference type="InterPro" id="IPR015421">
    <property type="entry name" value="PyrdxlP-dep_Trfase_major"/>
</dbReference>
<dbReference type="NCBIfam" id="NF002806">
    <property type="entry name" value="PRK02948.1"/>
    <property type="match status" value="1"/>
</dbReference>
<reference evidence="4 5" key="1">
    <citation type="submission" date="2018-06" db="EMBL/GenBank/DDBJ databases">
        <title>Freshwater and sediment microbial communities from various areas in North America, analyzing microbe dynamics in response to fracking.</title>
        <authorList>
            <person name="Lamendella R."/>
        </authorList>
    </citation>
    <scope>NUCLEOTIDE SEQUENCE [LARGE SCALE GENOMIC DNA]</scope>
    <source>
        <strain evidence="4 5">97B</strain>
    </source>
</reference>
<dbReference type="GO" id="GO:0003824">
    <property type="term" value="F:catalytic activity"/>
    <property type="evidence" value="ECO:0007669"/>
    <property type="project" value="UniProtKB-ARBA"/>
</dbReference>
<dbReference type="Gene3D" id="1.10.260.50">
    <property type="match status" value="1"/>
</dbReference>
<dbReference type="Proteomes" id="UP000252118">
    <property type="component" value="Unassembled WGS sequence"/>
</dbReference>
<accession>A0A366EDJ0</accession>
<dbReference type="PIRSF" id="PIRSF005572">
    <property type="entry name" value="NifS"/>
    <property type="match status" value="1"/>
</dbReference>
<evidence type="ECO:0000256" key="2">
    <source>
        <dbReference type="ARBA" id="ARBA00022898"/>
    </source>
</evidence>
<feature type="domain" description="Aminotransferase class V" evidence="3">
    <location>
        <begin position="4"/>
        <end position="365"/>
    </location>
</feature>
<protein>
    <submittedName>
        <fullName evidence="4">Cysteine desulfurase</fullName>
    </submittedName>
</protein>
<dbReference type="InterPro" id="IPR016454">
    <property type="entry name" value="Cysteine_dSase"/>
</dbReference>
<evidence type="ECO:0000259" key="3">
    <source>
        <dbReference type="Pfam" id="PF00266"/>
    </source>
</evidence>
<comment type="caution">
    <text evidence="4">The sequence shown here is derived from an EMBL/GenBank/DDBJ whole genome shotgun (WGS) entry which is preliminary data.</text>
</comment>
<dbReference type="PANTHER" id="PTHR11601">
    <property type="entry name" value="CYSTEINE DESULFURYLASE FAMILY MEMBER"/>
    <property type="match status" value="1"/>
</dbReference>
<dbReference type="InterPro" id="IPR015424">
    <property type="entry name" value="PyrdxlP-dep_Trfase"/>
</dbReference>
<dbReference type="Gene3D" id="3.40.640.10">
    <property type="entry name" value="Type I PLP-dependent aspartate aminotransferase-like (Major domain)"/>
    <property type="match status" value="1"/>
</dbReference>